<dbReference type="Proteomes" id="UP001586593">
    <property type="component" value="Unassembled WGS sequence"/>
</dbReference>
<proteinExistence type="inferred from homology"/>
<dbReference type="Pfam" id="PF00106">
    <property type="entry name" value="adh_short"/>
    <property type="match status" value="1"/>
</dbReference>
<dbReference type="PRINTS" id="PR00081">
    <property type="entry name" value="GDHRDH"/>
</dbReference>
<comment type="similarity">
    <text evidence="1">Belongs to the short-chain dehydrogenases/reductases (SDR) family.</text>
</comment>
<dbReference type="InterPro" id="IPR036291">
    <property type="entry name" value="NAD(P)-bd_dom_sf"/>
</dbReference>
<keyword evidence="5" id="KW-1185">Reference proteome</keyword>
<keyword evidence="3" id="KW-0560">Oxidoreductase</keyword>
<comment type="caution">
    <text evidence="4">The sequence shown here is derived from an EMBL/GenBank/DDBJ whole genome shotgun (WGS) entry which is preliminary data.</text>
</comment>
<organism evidence="4 5">
    <name type="scientific">Phialemonium thermophilum</name>
    <dbReference type="NCBI Taxonomy" id="223376"/>
    <lineage>
        <taxon>Eukaryota</taxon>
        <taxon>Fungi</taxon>
        <taxon>Dikarya</taxon>
        <taxon>Ascomycota</taxon>
        <taxon>Pezizomycotina</taxon>
        <taxon>Sordariomycetes</taxon>
        <taxon>Sordariomycetidae</taxon>
        <taxon>Cephalothecales</taxon>
        <taxon>Cephalothecaceae</taxon>
        <taxon>Phialemonium</taxon>
    </lineage>
</organism>
<protein>
    <submittedName>
        <fullName evidence="4">Uncharacterized protein</fullName>
    </submittedName>
</protein>
<evidence type="ECO:0000256" key="2">
    <source>
        <dbReference type="ARBA" id="ARBA00022857"/>
    </source>
</evidence>
<evidence type="ECO:0000313" key="5">
    <source>
        <dbReference type="Proteomes" id="UP001586593"/>
    </source>
</evidence>
<keyword evidence="2" id="KW-0521">NADP</keyword>
<dbReference type="Gene3D" id="3.40.50.720">
    <property type="entry name" value="NAD(P)-binding Rossmann-like Domain"/>
    <property type="match status" value="1"/>
</dbReference>
<dbReference type="PANTHER" id="PTHR43180">
    <property type="entry name" value="3-OXOACYL-(ACYL-CARRIER-PROTEIN) REDUCTASE (AFU_ORTHOLOGUE AFUA_6G11210)"/>
    <property type="match status" value="1"/>
</dbReference>
<accession>A0ABR3X8L1</accession>
<gene>
    <name evidence="4" type="ORF">VTK73DRAFT_1753</name>
</gene>
<evidence type="ECO:0000313" key="4">
    <source>
        <dbReference type="EMBL" id="KAL1872009.1"/>
    </source>
</evidence>
<dbReference type="PROSITE" id="PS00061">
    <property type="entry name" value="ADH_SHORT"/>
    <property type="match status" value="1"/>
</dbReference>
<evidence type="ECO:0000256" key="1">
    <source>
        <dbReference type="ARBA" id="ARBA00006484"/>
    </source>
</evidence>
<dbReference type="PANTHER" id="PTHR43180:SF86">
    <property type="entry name" value="DEHYDROGENASE, PUTATIVE (AFU_ORTHOLOGUE AFUA_3G00290)-RELATED"/>
    <property type="match status" value="1"/>
</dbReference>
<dbReference type="EMBL" id="JAZHXJ010000145">
    <property type="protein sequence ID" value="KAL1872009.1"/>
    <property type="molecule type" value="Genomic_DNA"/>
</dbReference>
<dbReference type="SUPFAM" id="SSF51735">
    <property type="entry name" value="NAD(P)-binding Rossmann-fold domains"/>
    <property type="match status" value="1"/>
</dbReference>
<dbReference type="InterPro" id="IPR020904">
    <property type="entry name" value="Sc_DH/Rdtase_CS"/>
</dbReference>
<evidence type="ECO:0000256" key="3">
    <source>
        <dbReference type="ARBA" id="ARBA00023002"/>
    </source>
</evidence>
<reference evidence="4 5" key="1">
    <citation type="journal article" date="2024" name="Commun. Biol.">
        <title>Comparative genomic analysis of thermophilic fungi reveals convergent evolutionary adaptations and gene losses.</title>
        <authorList>
            <person name="Steindorff A.S."/>
            <person name="Aguilar-Pontes M.V."/>
            <person name="Robinson A.J."/>
            <person name="Andreopoulos B."/>
            <person name="LaButti K."/>
            <person name="Kuo A."/>
            <person name="Mondo S."/>
            <person name="Riley R."/>
            <person name="Otillar R."/>
            <person name="Haridas S."/>
            <person name="Lipzen A."/>
            <person name="Grimwood J."/>
            <person name="Schmutz J."/>
            <person name="Clum A."/>
            <person name="Reid I.D."/>
            <person name="Moisan M.C."/>
            <person name="Butler G."/>
            <person name="Nguyen T.T.M."/>
            <person name="Dewar K."/>
            <person name="Conant G."/>
            <person name="Drula E."/>
            <person name="Henrissat B."/>
            <person name="Hansel C."/>
            <person name="Singer S."/>
            <person name="Hutchinson M.I."/>
            <person name="de Vries R.P."/>
            <person name="Natvig D.O."/>
            <person name="Powell A.J."/>
            <person name="Tsang A."/>
            <person name="Grigoriev I.V."/>
        </authorList>
    </citation>
    <scope>NUCLEOTIDE SEQUENCE [LARGE SCALE GENOMIC DNA]</scope>
    <source>
        <strain evidence="4 5">ATCC 24622</strain>
    </source>
</reference>
<name>A0ABR3X8L1_9PEZI</name>
<sequence length="310" mass="33312">MAEIVYSEAQAAQNLKDKVVVLTGGAQGIGAATVALFHELGAHVFFGDWDEEKGRRVEHEIASTTSDRGRGSVSFQRVDVRDYSSQLALFDAAFAAHKRVDVAVSCAAVGEPGGWFEPDDLDLETVRKEPIPIKNTIDINLTSVLLFSRIALAFMKASPATTDSFTRSLVLVSSIAGITEAPGLFAYSSAKHGVIGLMRALRPWAPARYGGTRANAICPWATDTQLLAGVRERWVAERLPLNQPGDVARCIVQCAADSNLNGKAVFVAGGRGFDTEEGVASTMPQWMGRENTVEFLRGQDVLGLGTGWTK</sequence>
<dbReference type="InterPro" id="IPR002347">
    <property type="entry name" value="SDR_fam"/>
</dbReference>